<name>A0A8X6HQE8_TRICU</name>
<gene>
    <name evidence="2" type="ORF">TNCT_538181</name>
</gene>
<reference evidence="2" key="1">
    <citation type="submission" date="2020-07" db="EMBL/GenBank/DDBJ databases">
        <title>Multicomponent nature underlies the extraordinary mechanical properties of spider dragline silk.</title>
        <authorList>
            <person name="Kono N."/>
            <person name="Nakamura H."/>
            <person name="Mori M."/>
            <person name="Yoshida Y."/>
            <person name="Ohtoshi R."/>
            <person name="Malay A.D."/>
            <person name="Moran D.A.P."/>
            <person name="Tomita M."/>
            <person name="Numata K."/>
            <person name="Arakawa K."/>
        </authorList>
    </citation>
    <scope>NUCLEOTIDE SEQUENCE</scope>
</reference>
<feature type="region of interest" description="Disordered" evidence="1">
    <location>
        <begin position="420"/>
        <end position="445"/>
    </location>
</feature>
<dbReference type="Proteomes" id="UP000887116">
    <property type="component" value="Unassembled WGS sequence"/>
</dbReference>
<feature type="compositionally biased region" description="Basic and acidic residues" evidence="1">
    <location>
        <begin position="1"/>
        <end position="26"/>
    </location>
</feature>
<sequence length="511" mass="57016">MERGSDRTPDQDRGIKVGRKSLEIRGKKAPSCAPARKSCGGIGKRTGNSERGHPVPPRVRIRRVSEGRRGSKSPRWRGPEARSTGDGPGGLRFALSDGPRVHVRERNEEKVVSGERVARAEKFGKTENVFRARRKGKSRSHDRNEYLSRLVSMRSFGIGEVYRRESDDEEVVTGKRSTFDEKFEKIPFFSDPVEEESYEAVFKNRTRFSSSRRVLPDCVKCKDSGTRRKKVVSRESFVRGVEIEFWVRHSSASETETCAFANSDSYLRVGPVETNSKTRRFRSRPRNRPRRSAGPRKHSGGPGSRTDVRGPTRKLSPAGPSTGRLRCRFRSRAPRGRAFSKAGPEVAFGRPGPRNLREFRPSDFEFLLPSSGSTGSRISGKIPRAVPSLFGKERVSPGGEKVHFCLISTTFGNTRKRKIRARGPGGAASNGCPFGSGSRSQRPPSRSVRFFRIFFPGPEPAGVYFFRPRGRAGDLPRSVRKKTRGPSSSLGCFGGSRNRKTSTPRRPCTEK</sequence>
<comment type="caution">
    <text evidence="2">The sequence shown here is derived from an EMBL/GenBank/DDBJ whole genome shotgun (WGS) entry which is preliminary data.</text>
</comment>
<protein>
    <submittedName>
        <fullName evidence="2">Uncharacterized protein</fullName>
    </submittedName>
</protein>
<feature type="region of interest" description="Disordered" evidence="1">
    <location>
        <begin position="1"/>
        <end position="108"/>
    </location>
</feature>
<feature type="compositionally biased region" description="Basic and acidic residues" evidence="1">
    <location>
        <begin position="99"/>
        <end position="108"/>
    </location>
</feature>
<dbReference type="AlphaFoldDB" id="A0A8X6HQE8"/>
<evidence type="ECO:0000313" key="2">
    <source>
        <dbReference type="EMBL" id="GFR28262.1"/>
    </source>
</evidence>
<keyword evidence="3" id="KW-1185">Reference proteome</keyword>
<feature type="region of interest" description="Disordered" evidence="1">
    <location>
        <begin position="271"/>
        <end position="354"/>
    </location>
</feature>
<evidence type="ECO:0000313" key="3">
    <source>
        <dbReference type="Proteomes" id="UP000887116"/>
    </source>
</evidence>
<proteinExistence type="predicted"/>
<organism evidence="2 3">
    <name type="scientific">Trichonephila clavata</name>
    <name type="common">Joro spider</name>
    <name type="synonym">Nephila clavata</name>
    <dbReference type="NCBI Taxonomy" id="2740835"/>
    <lineage>
        <taxon>Eukaryota</taxon>
        <taxon>Metazoa</taxon>
        <taxon>Ecdysozoa</taxon>
        <taxon>Arthropoda</taxon>
        <taxon>Chelicerata</taxon>
        <taxon>Arachnida</taxon>
        <taxon>Araneae</taxon>
        <taxon>Araneomorphae</taxon>
        <taxon>Entelegynae</taxon>
        <taxon>Araneoidea</taxon>
        <taxon>Nephilidae</taxon>
        <taxon>Trichonephila</taxon>
    </lineage>
</organism>
<evidence type="ECO:0000256" key="1">
    <source>
        <dbReference type="SAM" id="MobiDB-lite"/>
    </source>
</evidence>
<accession>A0A8X6HQE8</accession>
<feature type="compositionally biased region" description="Low complexity" evidence="1">
    <location>
        <begin position="433"/>
        <end position="445"/>
    </location>
</feature>
<feature type="compositionally biased region" description="Basic residues" evidence="1">
    <location>
        <begin position="325"/>
        <end position="335"/>
    </location>
</feature>
<feature type="compositionally biased region" description="Basic residues" evidence="1">
    <location>
        <begin position="277"/>
        <end position="299"/>
    </location>
</feature>
<dbReference type="EMBL" id="BMAO01039005">
    <property type="protein sequence ID" value="GFR28262.1"/>
    <property type="molecule type" value="Genomic_DNA"/>
</dbReference>
<feature type="region of interest" description="Disordered" evidence="1">
    <location>
        <begin position="467"/>
        <end position="511"/>
    </location>
</feature>